<dbReference type="InterPro" id="IPR021109">
    <property type="entry name" value="Peptidase_aspartic_dom_sf"/>
</dbReference>
<keyword evidence="9" id="KW-0378">Hydrolase</keyword>
<dbReference type="InterPro" id="IPR043502">
    <property type="entry name" value="DNA/RNA_pol_sf"/>
</dbReference>
<evidence type="ECO:0000256" key="4">
    <source>
        <dbReference type="ARBA" id="ARBA00022679"/>
    </source>
</evidence>
<evidence type="ECO:0000256" key="11">
    <source>
        <dbReference type="ARBA" id="ARBA00022884"/>
    </source>
</evidence>
<dbReference type="InterPro" id="IPR001995">
    <property type="entry name" value="Peptidase_A2_cat"/>
</dbReference>
<dbReference type="SUPFAM" id="SSF50630">
    <property type="entry name" value="Acid proteases"/>
    <property type="match status" value="1"/>
</dbReference>
<dbReference type="InterPro" id="IPR041588">
    <property type="entry name" value="Integrase_H2C2"/>
</dbReference>
<keyword evidence="14" id="KW-0238">DNA-binding</keyword>
<feature type="compositionally biased region" description="Polar residues" evidence="17">
    <location>
        <begin position="204"/>
        <end position="220"/>
    </location>
</feature>
<dbReference type="FunFam" id="1.10.340.70:FF:000001">
    <property type="entry name" value="Retrovirus-related Pol polyprotein from transposon gypsy-like Protein"/>
    <property type="match status" value="1"/>
</dbReference>
<evidence type="ECO:0000259" key="20">
    <source>
        <dbReference type="PROSITE" id="PS50878"/>
    </source>
</evidence>
<dbReference type="Pfam" id="PF00078">
    <property type="entry name" value="RVT_1"/>
    <property type="match status" value="1"/>
</dbReference>
<evidence type="ECO:0000256" key="5">
    <source>
        <dbReference type="ARBA" id="ARBA00022695"/>
    </source>
</evidence>
<dbReference type="FunFam" id="3.30.70.270:FF:000062">
    <property type="entry name" value="Uncharacterized protein"/>
    <property type="match status" value="1"/>
</dbReference>
<feature type="domain" description="Peptidase A2" evidence="19">
    <location>
        <begin position="557"/>
        <end position="596"/>
    </location>
</feature>
<keyword evidence="4" id="KW-0808">Transferase</keyword>
<comment type="similarity">
    <text evidence="1">Belongs to the beta type-B retroviral polymerase family. HERV class-II K(HML-2) pol subfamily.</text>
</comment>
<keyword evidence="3" id="KW-0645">Protease</keyword>
<keyword evidence="5" id="KW-0548">Nucleotidyltransferase</keyword>
<dbReference type="Gene3D" id="2.40.70.10">
    <property type="entry name" value="Acid Proteases"/>
    <property type="match status" value="1"/>
</dbReference>
<dbReference type="PANTHER" id="PTHR37984">
    <property type="entry name" value="PROTEIN CBG26694"/>
    <property type="match status" value="1"/>
</dbReference>
<dbReference type="Pfam" id="PF17921">
    <property type="entry name" value="Integrase_H2C2"/>
    <property type="match status" value="1"/>
</dbReference>
<dbReference type="GO" id="GO:0003723">
    <property type="term" value="F:RNA binding"/>
    <property type="evidence" value="ECO:0007669"/>
    <property type="project" value="UniProtKB-KW"/>
</dbReference>
<dbReference type="InterPro" id="IPR001969">
    <property type="entry name" value="Aspartic_peptidase_AS"/>
</dbReference>
<dbReference type="FunFam" id="3.10.20.370:FF:000001">
    <property type="entry name" value="Retrovirus-related Pol polyprotein from transposon 17.6-like protein"/>
    <property type="match status" value="1"/>
</dbReference>
<dbReference type="InterPro" id="IPR001878">
    <property type="entry name" value="Znf_CCHC"/>
</dbReference>
<keyword evidence="16" id="KW-0479">Metal-binding</keyword>
<dbReference type="Pfam" id="PF00098">
    <property type="entry name" value="zf-CCHC"/>
    <property type="match status" value="1"/>
</dbReference>
<feature type="domain" description="Integrase catalytic" evidence="21">
    <location>
        <begin position="1494"/>
        <end position="1652"/>
    </location>
</feature>
<evidence type="ECO:0000256" key="9">
    <source>
        <dbReference type="ARBA" id="ARBA00022801"/>
    </source>
</evidence>
<dbReference type="InterPro" id="IPR036875">
    <property type="entry name" value="Znf_CCHC_sf"/>
</dbReference>
<feature type="domain" description="CCHC-type" evidence="18">
    <location>
        <begin position="479"/>
        <end position="495"/>
    </location>
</feature>
<evidence type="ECO:0000256" key="6">
    <source>
        <dbReference type="ARBA" id="ARBA00022722"/>
    </source>
</evidence>
<keyword evidence="8" id="KW-0255">Endonuclease</keyword>
<keyword evidence="23" id="KW-1185">Reference proteome</keyword>
<dbReference type="FunFam" id="3.30.420.10:FF:000269">
    <property type="entry name" value="Uncharacterized protein"/>
    <property type="match status" value="1"/>
</dbReference>
<dbReference type="PROSITE" id="PS50878">
    <property type="entry name" value="RT_POL"/>
    <property type="match status" value="1"/>
</dbReference>
<dbReference type="FunFam" id="3.10.10.10:FF:000004">
    <property type="entry name" value="Uncharacterized protein"/>
    <property type="match status" value="1"/>
</dbReference>
<dbReference type="InterPro" id="IPR050951">
    <property type="entry name" value="Retrovirus_Pol_polyprotein"/>
</dbReference>
<dbReference type="SUPFAM" id="SSF53098">
    <property type="entry name" value="Ribonuclease H-like"/>
    <property type="match status" value="1"/>
</dbReference>
<dbReference type="InterPro" id="IPR043128">
    <property type="entry name" value="Rev_trsase/Diguanyl_cyclase"/>
</dbReference>
<organism evidence="22 23">
    <name type="scientific">Leptobrachium leishanense</name>
    <name type="common">Leishan spiny toad</name>
    <dbReference type="NCBI Taxonomy" id="445787"/>
    <lineage>
        <taxon>Eukaryota</taxon>
        <taxon>Metazoa</taxon>
        <taxon>Chordata</taxon>
        <taxon>Craniata</taxon>
        <taxon>Vertebrata</taxon>
        <taxon>Euteleostomi</taxon>
        <taxon>Amphibia</taxon>
        <taxon>Batrachia</taxon>
        <taxon>Anura</taxon>
        <taxon>Pelobatoidea</taxon>
        <taxon>Megophryidae</taxon>
        <taxon>Leptobrachium</taxon>
    </lineage>
</organism>
<dbReference type="Pfam" id="PF17919">
    <property type="entry name" value="RT_RNaseH_2"/>
    <property type="match status" value="1"/>
</dbReference>
<evidence type="ECO:0000256" key="8">
    <source>
        <dbReference type="ARBA" id="ARBA00022759"/>
    </source>
</evidence>
<dbReference type="Pfam" id="PF14893">
    <property type="entry name" value="PNMA"/>
    <property type="match status" value="1"/>
</dbReference>
<dbReference type="CDD" id="cd09274">
    <property type="entry name" value="RNase_HI_RT_Ty3"/>
    <property type="match status" value="1"/>
</dbReference>
<dbReference type="SUPFAM" id="SSF56672">
    <property type="entry name" value="DNA/RNA polymerases"/>
    <property type="match status" value="1"/>
</dbReference>
<dbReference type="CDD" id="cd00303">
    <property type="entry name" value="retropepsin_like"/>
    <property type="match status" value="1"/>
</dbReference>
<evidence type="ECO:0000256" key="16">
    <source>
        <dbReference type="PROSITE-ProRule" id="PRU00047"/>
    </source>
</evidence>
<dbReference type="GO" id="GO:0004523">
    <property type="term" value="F:RNA-DNA hybrid ribonuclease activity"/>
    <property type="evidence" value="ECO:0007669"/>
    <property type="project" value="UniProtKB-EC"/>
</dbReference>
<dbReference type="Gene3D" id="3.10.20.370">
    <property type="match status" value="1"/>
</dbReference>
<feature type="domain" description="Reverse transcriptase" evidence="20">
    <location>
        <begin position="880"/>
        <end position="1059"/>
    </location>
</feature>
<dbReference type="GO" id="GO:0015074">
    <property type="term" value="P:DNA integration"/>
    <property type="evidence" value="ECO:0007669"/>
    <property type="project" value="UniProtKB-KW"/>
</dbReference>
<dbReference type="Proteomes" id="UP000694569">
    <property type="component" value="Unplaced"/>
</dbReference>
<dbReference type="InterPro" id="IPR048270">
    <property type="entry name" value="PNMA_C"/>
</dbReference>
<evidence type="ECO:0000259" key="21">
    <source>
        <dbReference type="PROSITE" id="PS50994"/>
    </source>
</evidence>
<feature type="compositionally biased region" description="Basic and acidic residues" evidence="17">
    <location>
        <begin position="457"/>
        <end position="474"/>
    </location>
</feature>
<dbReference type="GO" id="GO:0003964">
    <property type="term" value="F:RNA-directed DNA polymerase activity"/>
    <property type="evidence" value="ECO:0007669"/>
    <property type="project" value="UniProtKB-KW"/>
</dbReference>
<dbReference type="SUPFAM" id="SSF57756">
    <property type="entry name" value="Retrovirus zinc finger-like domains"/>
    <property type="match status" value="1"/>
</dbReference>
<evidence type="ECO:0000256" key="3">
    <source>
        <dbReference type="ARBA" id="ARBA00022670"/>
    </source>
</evidence>
<evidence type="ECO:0000256" key="10">
    <source>
        <dbReference type="ARBA" id="ARBA00022842"/>
    </source>
</evidence>
<evidence type="ECO:0000256" key="13">
    <source>
        <dbReference type="ARBA" id="ARBA00022918"/>
    </source>
</evidence>
<dbReference type="Gene3D" id="3.30.70.270">
    <property type="match status" value="2"/>
</dbReference>
<dbReference type="InterPro" id="IPR012337">
    <property type="entry name" value="RNaseH-like_sf"/>
</dbReference>
<feature type="region of interest" description="Disordered" evidence="17">
    <location>
        <begin position="1830"/>
        <end position="1901"/>
    </location>
</feature>
<dbReference type="EC" id="3.1.26.4" evidence="2"/>
<dbReference type="CDD" id="cd01647">
    <property type="entry name" value="RT_LTR"/>
    <property type="match status" value="1"/>
</dbReference>
<keyword evidence="16" id="KW-0862">Zinc</keyword>
<reference evidence="22" key="2">
    <citation type="submission" date="2025-09" db="UniProtKB">
        <authorList>
            <consortium name="Ensembl"/>
        </authorList>
    </citation>
    <scope>IDENTIFICATION</scope>
</reference>
<dbReference type="Gene3D" id="3.30.420.10">
    <property type="entry name" value="Ribonuclease H-like superfamily/Ribonuclease H"/>
    <property type="match status" value="1"/>
</dbReference>
<dbReference type="Pfam" id="PF00665">
    <property type="entry name" value="rve"/>
    <property type="match status" value="1"/>
</dbReference>
<feature type="compositionally biased region" description="Polar residues" evidence="17">
    <location>
        <begin position="10"/>
        <end position="32"/>
    </location>
</feature>
<dbReference type="GO" id="GO:0008270">
    <property type="term" value="F:zinc ion binding"/>
    <property type="evidence" value="ECO:0007669"/>
    <property type="project" value="UniProtKB-KW"/>
</dbReference>
<evidence type="ECO:0000256" key="1">
    <source>
        <dbReference type="ARBA" id="ARBA00010879"/>
    </source>
</evidence>
<dbReference type="InterPro" id="IPR000477">
    <property type="entry name" value="RT_dom"/>
</dbReference>
<dbReference type="Gene3D" id="1.10.340.70">
    <property type="match status" value="1"/>
</dbReference>
<keyword evidence="13" id="KW-0695">RNA-directed DNA polymerase</keyword>
<dbReference type="GO" id="GO:0004190">
    <property type="term" value="F:aspartic-type endopeptidase activity"/>
    <property type="evidence" value="ECO:0007669"/>
    <property type="project" value="UniProtKB-KW"/>
</dbReference>
<keyword evidence="7" id="KW-0064">Aspartyl protease</keyword>
<accession>A0A8C5MYG1</accession>
<evidence type="ECO:0000259" key="19">
    <source>
        <dbReference type="PROSITE" id="PS50175"/>
    </source>
</evidence>
<dbReference type="InterPro" id="IPR041577">
    <property type="entry name" value="RT_RNaseH_2"/>
</dbReference>
<feature type="compositionally biased region" description="Polar residues" evidence="17">
    <location>
        <begin position="1842"/>
        <end position="1853"/>
    </location>
</feature>
<evidence type="ECO:0000256" key="14">
    <source>
        <dbReference type="ARBA" id="ARBA00023125"/>
    </source>
</evidence>
<dbReference type="PANTHER" id="PTHR37984:SF15">
    <property type="entry name" value="INTEGRASE CATALYTIC DOMAIN-CONTAINING PROTEIN"/>
    <property type="match status" value="1"/>
</dbReference>
<evidence type="ECO:0000313" key="22">
    <source>
        <dbReference type="Ensembl" id="ENSLLEP00000019591.1"/>
    </source>
</evidence>
<dbReference type="Gene3D" id="3.10.10.10">
    <property type="entry name" value="HIV Type 1 Reverse Transcriptase, subunit A, domain 1"/>
    <property type="match status" value="1"/>
</dbReference>
<dbReference type="Ensembl" id="ENSLLET00000020366.1">
    <property type="protein sequence ID" value="ENSLLEP00000019591.1"/>
    <property type="gene ID" value="ENSLLEG00000012434.1"/>
</dbReference>
<evidence type="ECO:0000256" key="17">
    <source>
        <dbReference type="SAM" id="MobiDB-lite"/>
    </source>
</evidence>
<feature type="region of interest" description="Disordered" evidence="17">
    <location>
        <begin position="1"/>
        <end position="53"/>
    </location>
</feature>
<proteinExistence type="inferred from homology"/>
<feature type="region of interest" description="Disordered" evidence="17">
    <location>
        <begin position="448"/>
        <end position="474"/>
    </location>
</feature>
<dbReference type="GO" id="GO:0003677">
    <property type="term" value="F:DNA binding"/>
    <property type="evidence" value="ECO:0007669"/>
    <property type="project" value="UniProtKB-KW"/>
</dbReference>
<keyword evidence="10" id="KW-0460">Magnesium</keyword>
<feature type="region of interest" description="Disordered" evidence="17">
    <location>
        <begin position="203"/>
        <end position="224"/>
    </location>
</feature>
<dbReference type="Gene3D" id="4.10.60.10">
    <property type="entry name" value="Zinc finger, CCHC-type"/>
    <property type="match status" value="1"/>
</dbReference>
<keyword evidence="11" id="KW-0694">RNA-binding</keyword>
<reference evidence="22" key="1">
    <citation type="submission" date="2025-08" db="UniProtKB">
        <authorList>
            <consortium name="Ensembl"/>
        </authorList>
    </citation>
    <scope>IDENTIFICATION</scope>
</reference>
<dbReference type="InterPro" id="IPR001584">
    <property type="entry name" value="Integrase_cat-core"/>
</dbReference>
<dbReference type="OrthoDB" id="115435at2759"/>
<evidence type="ECO:0000256" key="15">
    <source>
        <dbReference type="ARBA" id="ARBA00039658"/>
    </source>
</evidence>
<sequence length="1901" mass="214808">MDAQTGGGTANTMYPYSQNAETQDQQVKQEGVTQLEGASGGGPQRQKSVTDGGTAEMKKDTFFHLTFEPRPTVSFVTEWAINQRIPIYQALMVCNIPPQGQAMQCIRVLENLLPGTMVTIKDVLRNQIGEKYILVYALKDLRNCTKPIGLHLSDELSEFCPIVYAGVKEEAGAIPKRWHRTLPIPPQEEKRLRVNHIDFVDEIPTTSSRPSNVPNPTDASNGDIPDVLRKLSEAIVTANHTHSYRKLRVFSGMQPVPSGEESFEIWKRNAAQLLGEWTCTDAMKRQRIMESLRSPATDIVNAHKILKGEIESQEYLLVLQRVYGDVEDAESLLNKFYNTRQKKHERLSDYVTRLQVFLGKLMEKNVVLTAQAHVKLTKQVLRGALSDDPVIVTLRAGLTKEDLDFILLITQVKEIESQIFSPATSKENLTKPREKENTEMASLRERLAELESQSHPPRSERDPKRAEPTRLTRNQPRERKCFTCGQPGHFARECPAPSGEEDGHVLVIGPLEDSTVFSKKIKKKRRNWTKKKAPRLQANPKVGPRSIIHVLINGIYASALLDTGSQVTIVYRSFYEQHLKHLPLLPTEEMQLWGMGDQVCKTDGSIKVAITIPQLNTGTEQSMELEAIICPDVKKVCAPIILGTNARVVQDVFRNYLGGTRGASLDHLMEVSPHLGEECQRLALQAKAGKCHYIGIGAVFIRPGETLSLRASATLHDGILDGGRQYLIESLPEDDAQKGWMVIPEVKDWKNHRGQAFPVMVQNLTHTEVRIDRGQLLGVIHLLDQISSIMAVTAEEGKMPGTPADFSLEDSPLSQEWKDSLRTKLQARESVFSKEEMDVGCAKSATHAIRLSNFAPFRERSRRIPPRDIQDVRDILHQMEGAGIITESRSPYASPIVVVRKKNGSVRLCIDYRTLNKRTIPDQYTLPRIEDLLNALSGSQWFSVLDLRSGYYQVPMKVDDQEKNAFICPLGFYQFTRMPQGITGAPATFQRLMEKTVGDMNPRECLVYLDDLIVFGKTPEEHEHRLLKVLDRLEAEGLKLSLDKCKFARSSVTYVGHIVSAQGVATDPAKIEAVVNWPKPDNVGELRSFLGFCGYYRRFVEGYSKIAHELHNLLKGSLSADGSKVLYSRDSFGEKWTSECEQAFLTLKKKLTEAPVLAYADPERPYVLHVDASLEGVGGVLHQSYAEGLRPVAYISRSITGSEKNYPVHKLEFLALKWAIVDKLHDYLYGTEFEVRTDNNPLTYIQTTAKLDATGHRWLAALSNYRFHLRYKPGPKNISADALSRRPGLPTHQEEEEWEEVPGPGVRALCNTAVVVEHPEDFTELRGIDSISCSPGVVPEAFSAPIILQHWSDITTADKRRAQAQDWHVGNVIKAVKAKNPDLLTSLPSGLKEIFRREWSKLHLEEGLLYRIIEYHDHPDRKQLVLPHRFRGMVLRALHDQHGHLGIDKTYGLVQDRFFWPKMRETVEQYIKTCKRCIQRKTLPVKAAPMGHLKSNGPLDLVCMDFLCIENDSAGIGNVLVVTDHFTRYAQAFPTKDQKALTVAKTLWQKYFVHYGLPNRIHSDQGRDFESRIIKEFLSLLNVNKSRTTPYHPEGDAQPERFNRTLLDMLGTLPHVEKRAWSRHVEAMVHAYNCTRHESTGFSPYFLMFGREARLPIDLRLGVSSDGSSLVSHYQYVKSLKQNLQRAYELSIQSAAKLNEQNKRRYDAKVKYREIQPGDKVLLRNLGVPGKHKLADRWKDILFEVVAKLPGLPVYKIKGPEGRIKAWHRNHLLPVLYSQEEFQKGNEESENISAPPVRGMEETVQDCNVERAKEKTLESTDHSDEWWMVQDTSQQPPPSPPIASSTLDPNSPSFVPGTPERDSCIMESQGLKPLVTSPTNGRSRRFPGTLWTSSERIETGH</sequence>
<dbReference type="SMART" id="SM00343">
    <property type="entry name" value="ZnF_C2HC"/>
    <property type="match status" value="1"/>
</dbReference>
<evidence type="ECO:0000256" key="7">
    <source>
        <dbReference type="ARBA" id="ARBA00022750"/>
    </source>
</evidence>
<evidence type="ECO:0000256" key="12">
    <source>
        <dbReference type="ARBA" id="ARBA00022908"/>
    </source>
</evidence>
<protein>
    <recommendedName>
        <fullName evidence="15">Gypsy retrotransposon integrase-like protein 1</fullName>
        <ecNumber evidence="2">3.1.26.4</ecNumber>
    </recommendedName>
</protein>
<keyword evidence="16" id="KW-0863">Zinc-finger</keyword>
<evidence type="ECO:0000259" key="18">
    <source>
        <dbReference type="PROSITE" id="PS50158"/>
    </source>
</evidence>
<dbReference type="PROSITE" id="PS00141">
    <property type="entry name" value="ASP_PROTEASE"/>
    <property type="match status" value="1"/>
</dbReference>
<dbReference type="PROSITE" id="PS50994">
    <property type="entry name" value="INTEGRASE"/>
    <property type="match status" value="1"/>
</dbReference>
<dbReference type="PROSITE" id="PS50158">
    <property type="entry name" value="ZF_CCHC"/>
    <property type="match status" value="1"/>
</dbReference>
<dbReference type="GeneTree" id="ENSGT01100000263500"/>
<dbReference type="GO" id="GO:0006508">
    <property type="term" value="P:proteolysis"/>
    <property type="evidence" value="ECO:0007669"/>
    <property type="project" value="UniProtKB-KW"/>
</dbReference>
<name>A0A8C5MYG1_9ANUR</name>
<evidence type="ECO:0000313" key="23">
    <source>
        <dbReference type="Proteomes" id="UP000694569"/>
    </source>
</evidence>
<keyword evidence="6" id="KW-0540">Nuclease</keyword>
<evidence type="ECO:0000256" key="2">
    <source>
        <dbReference type="ARBA" id="ARBA00012180"/>
    </source>
</evidence>
<dbReference type="InterPro" id="IPR036397">
    <property type="entry name" value="RNaseH_sf"/>
</dbReference>
<dbReference type="PROSITE" id="PS50175">
    <property type="entry name" value="ASP_PROT_RETROV"/>
    <property type="match status" value="1"/>
</dbReference>
<keyword evidence="12" id="KW-0229">DNA integration</keyword>